<reference evidence="3 4" key="1">
    <citation type="submission" date="2016-06" db="EMBL/GenBank/DDBJ databases">
        <authorList>
            <person name="Kjaerup R.B."/>
            <person name="Dalgaard T.S."/>
            <person name="Juul-Madsen H.R."/>
        </authorList>
    </citation>
    <scope>NUCLEOTIDE SEQUENCE [LARGE SCALE GENOMIC DNA]</scope>
    <source>
        <strain evidence="3 4">DSM 16361</strain>
    </source>
</reference>
<dbReference type="Pfam" id="PF00144">
    <property type="entry name" value="Beta-lactamase"/>
    <property type="match status" value="1"/>
</dbReference>
<name>A0A238D1N9_THIDL</name>
<keyword evidence="4" id="KW-1185">Reference proteome</keyword>
<proteinExistence type="predicted"/>
<organism evidence="3 4">
    <name type="scientific">Thiomonas delicata</name>
    <name type="common">Thiomonas cuprina</name>
    <dbReference type="NCBI Taxonomy" id="364030"/>
    <lineage>
        <taxon>Bacteria</taxon>
        <taxon>Pseudomonadati</taxon>
        <taxon>Pseudomonadota</taxon>
        <taxon>Betaproteobacteria</taxon>
        <taxon>Burkholderiales</taxon>
        <taxon>Thiomonas</taxon>
    </lineage>
</organism>
<dbReference type="SUPFAM" id="SSF56601">
    <property type="entry name" value="beta-lactamase/transpeptidase-like"/>
    <property type="match status" value="1"/>
</dbReference>
<evidence type="ECO:0000259" key="2">
    <source>
        <dbReference type="Pfam" id="PF00144"/>
    </source>
</evidence>
<dbReference type="OrthoDB" id="9801061at2"/>
<feature type="chain" id="PRO_5012421161" evidence="1">
    <location>
        <begin position="29"/>
        <end position="610"/>
    </location>
</feature>
<accession>A0A238D1N9</accession>
<gene>
    <name evidence="3" type="ORF">THIARS_50413</name>
</gene>
<evidence type="ECO:0000313" key="3">
    <source>
        <dbReference type="EMBL" id="SBP87165.1"/>
    </source>
</evidence>
<keyword evidence="1" id="KW-0732">Signal</keyword>
<dbReference type="Proteomes" id="UP000214566">
    <property type="component" value="Unassembled WGS sequence"/>
</dbReference>
<dbReference type="PANTHER" id="PTHR46825:SF9">
    <property type="entry name" value="BETA-LACTAMASE-RELATED DOMAIN-CONTAINING PROTEIN"/>
    <property type="match status" value="1"/>
</dbReference>
<feature type="domain" description="Beta-lactamase-related" evidence="2">
    <location>
        <begin position="54"/>
        <end position="381"/>
    </location>
</feature>
<evidence type="ECO:0000313" key="4">
    <source>
        <dbReference type="Proteomes" id="UP000214566"/>
    </source>
</evidence>
<evidence type="ECO:0000256" key="1">
    <source>
        <dbReference type="SAM" id="SignalP"/>
    </source>
</evidence>
<dbReference type="EMBL" id="FLMQ01000045">
    <property type="protein sequence ID" value="SBP87165.1"/>
    <property type="molecule type" value="Genomic_DNA"/>
</dbReference>
<protein>
    <submittedName>
        <fullName evidence="3">Beta-lactamase</fullName>
    </submittedName>
</protein>
<sequence>MHIRIMQRKIFLKALGLVPMALPLAELAGCVSAPKRPQSPARGDHEAARAYITALIRYEMVKHRVAGLSIALVDDQRIVWAQGFGYADLKRKIPASETTLYRVGSISKLFTAMAAMQLSESGKLDIGAPLLACLPGFEMKTRQPHVRPITPRQLMTHHAGLPRDRLKGFMHPHPQPFADLVKDLRHEHVAYPPDEIFAYSNLGISLLGAAIQNIAGAPFADHMRREMLNPLEMRDSAFETGYSNAASMAKGYLGCKAIVEYPLRDVPAGGLNSNVVDMSRFISMVFAGGASGGGCVLQAQTMAEMLRPQNEHVPLDLDFRIGLGWFLGSTHPALRHVGQVAGHGGATRLHRSQLYVLPEHKLGVVVLANTSTATPVVDRVAAEALALALEVKTGIRPQQLAKPPMAETPISADDMRTYAGSYTTLAGLVTITSTGKGLCAHVAGRRFDVKRRADGTFALAYSLLGIIPLHLKQLADVGFSRKTLQGRDILVAHIGAIQLLAGQRLGPTENDTGWERLLGEYDVANLDGDFSMFSDVRAVGEHGFLLVEMKSMMGSKQTYRVPLLPVSEHDAIAQANLAGMGETVRCVTFDGVQGLAFSGYYFKPKSSSTT</sequence>
<feature type="signal peptide" evidence="1">
    <location>
        <begin position="1"/>
        <end position="28"/>
    </location>
</feature>
<dbReference type="AlphaFoldDB" id="A0A238D1N9"/>
<dbReference type="InterPro" id="IPR012338">
    <property type="entry name" value="Beta-lactam/transpept-like"/>
</dbReference>
<dbReference type="Gene3D" id="3.40.710.10">
    <property type="entry name" value="DD-peptidase/beta-lactamase superfamily"/>
    <property type="match status" value="1"/>
</dbReference>
<dbReference type="PANTHER" id="PTHR46825">
    <property type="entry name" value="D-ALANYL-D-ALANINE-CARBOXYPEPTIDASE/ENDOPEPTIDASE AMPH"/>
    <property type="match status" value="1"/>
</dbReference>
<dbReference type="InterPro" id="IPR001466">
    <property type="entry name" value="Beta-lactam-related"/>
</dbReference>
<dbReference type="InterPro" id="IPR050491">
    <property type="entry name" value="AmpC-like"/>
</dbReference>